<evidence type="ECO:0000313" key="3">
    <source>
        <dbReference type="Proteomes" id="UP000294933"/>
    </source>
</evidence>
<organism evidence="2 3">
    <name type="scientific">Rickenella mellea</name>
    <dbReference type="NCBI Taxonomy" id="50990"/>
    <lineage>
        <taxon>Eukaryota</taxon>
        <taxon>Fungi</taxon>
        <taxon>Dikarya</taxon>
        <taxon>Basidiomycota</taxon>
        <taxon>Agaricomycotina</taxon>
        <taxon>Agaricomycetes</taxon>
        <taxon>Hymenochaetales</taxon>
        <taxon>Rickenellaceae</taxon>
        <taxon>Rickenella</taxon>
    </lineage>
</organism>
<name>A0A4Y7QH58_9AGAM</name>
<dbReference type="InterPro" id="IPR001810">
    <property type="entry name" value="F-box_dom"/>
</dbReference>
<dbReference type="Proteomes" id="UP000294933">
    <property type="component" value="Unassembled WGS sequence"/>
</dbReference>
<proteinExistence type="predicted"/>
<keyword evidence="3" id="KW-1185">Reference proteome</keyword>
<dbReference type="Pfam" id="PF12937">
    <property type="entry name" value="F-box-like"/>
    <property type="match status" value="1"/>
</dbReference>
<feature type="domain" description="F-box" evidence="1">
    <location>
        <begin position="12"/>
        <end position="60"/>
    </location>
</feature>
<accession>A0A4Y7QH58</accession>
<evidence type="ECO:0000259" key="1">
    <source>
        <dbReference type="Pfam" id="PF12937"/>
    </source>
</evidence>
<gene>
    <name evidence="2" type="ORF">BD410DRAFT_783664</name>
</gene>
<sequence>MRRHLTSAYASILPTELLCEILTLAEDNRKPDAYIPASQVCRRWREVTLDSPLLWNKVTFPHFSLEKTREMLRRSKVTPLTVHVDGILHNRSNLAFFNEIVPHLPRIQQLCITIREHNAIQNHPVALLILNCSLPNLEILELKLHGDPDEQILFTHPLLGGEGTNLLKHVTLIHFAITWSSSLLRGLSTLFIALPSSNSQPSVGELLDILQACPSITDFTYEVDTPRSAWMRLMVRQTKEVKLAQLKYLSLDMDYGECTQLLHHLHMPAIKDFKIRCQRYVIQQPLVVLLRELPYPSQHRITCRLSTSTVCVSAITNTMFTVPTSYQGEVEMHWNPPPLRRTPFHILIKLIQSPSFPSASTTTFDLILESWADKALWIQLLGFLPNVRHLRLTVNENCTISMMEDFLDALTASNESETHIRHMQVLPQLLTLEFDGSFPEHRRLADKLYDFAQVRRDCDTPLRVLRLWKPETVPLAYISNLQIVIDEVTAGSTRSHSGDPAVMSE</sequence>
<protein>
    <recommendedName>
        <fullName evidence="1">F-box domain-containing protein</fullName>
    </recommendedName>
</protein>
<dbReference type="OrthoDB" id="3172239at2759"/>
<evidence type="ECO:0000313" key="2">
    <source>
        <dbReference type="EMBL" id="TDL26591.1"/>
    </source>
</evidence>
<dbReference type="VEuPathDB" id="FungiDB:BD410DRAFT_783664"/>
<dbReference type="AlphaFoldDB" id="A0A4Y7QH58"/>
<dbReference type="Gene3D" id="1.20.1280.50">
    <property type="match status" value="1"/>
</dbReference>
<dbReference type="SUPFAM" id="SSF81383">
    <property type="entry name" value="F-box domain"/>
    <property type="match status" value="1"/>
</dbReference>
<dbReference type="InterPro" id="IPR036047">
    <property type="entry name" value="F-box-like_dom_sf"/>
</dbReference>
<dbReference type="EMBL" id="ML170161">
    <property type="protein sequence ID" value="TDL26591.1"/>
    <property type="molecule type" value="Genomic_DNA"/>
</dbReference>
<reference evidence="2 3" key="1">
    <citation type="submission" date="2018-06" db="EMBL/GenBank/DDBJ databases">
        <title>A transcriptomic atlas of mushroom development highlights an independent origin of complex multicellularity.</title>
        <authorList>
            <consortium name="DOE Joint Genome Institute"/>
            <person name="Krizsan K."/>
            <person name="Almasi E."/>
            <person name="Merenyi Z."/>
            <person name="Sahu N."/>
            <person name="Viragh M."/>
            <person name="Koszo T."/>
            <person name="Mondo S."/>
            <person name="Kiss B."/>
            <person name="Balint B."/>
            <person name="Kues U."/>
            <person name="Barry K."/>
            <person name="Hegedus J.C."/>
            <person name="Henrissat B."/>
            <person name="Johnson J."/>
            <person name="Lipzen A."/>
            <person name="Ohm R."/>
            <person name="Nagy I."/>
            <person name="Pangilinan J."/>
            <person name="Yan J."/>
            <person name="Xiong Y."/>
            <person name="Grigoriev I.V."/>
            <person name="Hibbett D.S."/>
            <person name="Nagy L.G."/>
        </authorList>
    </citation>
    <scope>NUCLEOTIDE SEQUENCE [LARGE SCALE GENOMIC DNA]</scope>
    <source>
        <strain evidence="2 3">SZMC22713</strain>
    </source>
</reference>